<evidence type="ECO:0000256" key="12">
    <source>
        <dbReference type="ARBA" id="ARBA00071397"/>
    </source>
</evidence>
<evidence type="ECO:0000256" key="8">
    <source>
        <dbReference type="ARBA" id="ARBA00023004"/>
    </source>
</evidence>
<dbReference type="Gene3D" id="2.60.120.10">
    <property type="entry name" value="Jelly Rolls"/>
    <property type="match status" value="1"/>
</dbReference>
<comment type="subcellular location">
    <subcellularLocation>
        <location evidence="3">Cytoplasm</location>
    </subcellularLocation>
    <subcellularLocation>
        <location evidence="2">Nucleus</location>
    </subcellularLocation>
</comment>
<dbReference type="InterPro" id="IPR014710">
    <property type="entry name" value="RmlC-like_jellyroll"/>
</dbReference>
<name>A0AAD9J5Q8_9ANNE</name>
<keyword evidence="5" id="KW-0479">Metal-binding</keyword>
<keyword evidence="6" id="KW-0378">Hydrolase</keyword>
<evidence type="ECO:0000259" key="13">
    <source>
        <dbReference type="PROSITE" id="PS51184"/>
    </source>
</evidence>
<keyword evidence="4" id="KW-0963">Cytoplasm</keyword>
<organism evidence="14 15">
    <name type="scientific">Paralvinella palmiformis</name>
    <dbReference type="NCBI Taxonomy" id="53620"/>
    <lineage>
        <taxon>Eukaryota</taxon>
        <taxon>Metazoa</taxon>
        <taxon>Spiralia</taxon>
        <taxon>Lophotrochozoa</taxon>
        <taxon>Annelida</taxon>
        <taxon>Polychaeta</taxon>
        <taxon>Sedentaria</taxon>
        <taxon>Canalipalpata</taxon>
        <taxon>Terebellida</taxon>
        <taxon>Terebelliformia</taxon>
        <taxon>Alvinellidae</taxon>
        <taxon>Paralvinella</taxon>
    </lineage>
</organism>
<gene>
    <name evidence="14" type="ORF">LSH36_614g00016</name>
</gene>
<dbReference type="Pfam" id="PF13621">
    <property type="entry name" value="Cupin_8"/>
    <property type="match status" value="1"/>
</dbReference>
<dbReference type="InterPro" id="IPR003347">
    <property type="entry name" value="JmjC_dom"/>
</dbReference>
<keyword evidence="8" id="KW-0408">Iron</keyword>
<keyword evidence="15" id="KW-1185">Reference proteome</keyword>
<dbReference type="GO" id="GO:0005737">
    <property type="term" value="C:cytoplasm"/>
    <property type="evidence" value="ECO:0007669"/>
    <property type="project" value="UniProtKB-SubCell"/>
</dbReference>
<keyword evidence="9" id="KW-1015">Disulfide bond</keyword>
<dbReference type="SUPFAM" id="SSF51197">
    <property type="entry name" value="Clavaminate synthase-like"/>
    <property type="match status" value="1"/>
</dbReference>
<dbReference type="PANTHER" id="PTHR12461">
    <property type="entry name" value="HYPOXIA-INDUCIBLE FACTOR 1 ALPHA INHIBITOR-RELATED"/>
    <property type="match status" value="1"/>
</dbReference>
<dbReference type="GO" id="GO:0046872">
    <property type="term" value="F:metal ion binding"/>
    <property type="evidence" value="ECO:0007669"/>
    <property type="project" value="UniProtKB-KW"/>
</dbReference>
<dbReference type="EMBL" id="JAODUP010000614">
    <property type="protein sequence ID" value="KAK2146355.1"/>
    <property type="molecule type" value="Genomic_DNA"/>
</dbReference>
<evidence type="ECO:0000256" key="3">
    <source>
        <dbReference type="ARBA" id="ARBA00004496"/>
    </source>
</evidence>
<dbReference type="PROSITE" id="PS51184">
    <property type="entry name" value="JMJC"/>
    <property type="match status" value="1"/>
</dbReference>
<dbReference type="Proteomes" id="UP001208570">
    <property type="component" value="Unassembled WGS sequence"/>
</dbReference>
<evidence type="ECO:0000256" key="1">
    <source>
        <dbReference type="ARBA" id="ARBA00001954"/>
    </source>
</evidence>
<evidence type="ECO:0000256" key="9">
    <source>
        <dbReference type="ARBA" id="ARBA00023157"/>
    </source>
</evidence>
<evidence type="ECO:0000256" key="7">
    <source>
        <dbReference type="ARBA" id="ARBA00023002"/>
    </source>
</evidence>
<dbReference type="GO" id="GO:0106155">
    <property type="term" value="F:peptidyl-lysine 3-dioxygenase activity"/>
    <property type="evidence" value="ECO:0007669"/>
    <property type="project" value="UniProtKB-EC"/>
</dbReference>
<evidence type="ECO:0000256" key="4">
    <source>
        <dbReference type="ARBA" id="ARBA00022490"/>
    </source>
</evidence>
<dbReference type="GO" id="GO:0005634">
    <property type="term" value="C:nucleus"/>
    <property type="evidence" value="ECO:0007669"/>
    <property type="project" value="UniProtKB-SubCell"/>
</dbReference>
<accession>A0AAD9J5Q8</accession>
<evidence type="ECO:0000256" key="11">
    <source>
        <dbReference type="ARBA" id="ARBA00066577"/>
    </source>
</evidence>
<feature type="domain" description="JmjC" evidence="13">
    <location>
        <begin position="128"/>
        <end position="304"/>
    </location>
</feature>
<evidence type="ECO:0000313" key="15">
    <source>
        <dbReference type="Proteomes" id="UP001208570"/>
    </source>
</evidence>
<dbReference type="SMART" id="SM00558">
    <property type="entry name" value="JmjC"/>
    <property type="match status" value="1"/>
</dbReference>
<evidence type="ECO:0000256" key="10">
    <source>
        <dbReference type="ARBA" id="ARBA00023242"/>
    </source>
</evidence>
<dbReference type="AlphaFoldDB" id="A0AAD9J5Q8"/>
<dbReference type="PANTHER" id="PTHR12461:SF99">
    <property type="entry name" value="BIFUNCTIONAL PEPTIDASE AND (3S)-LYSYL HYDROXYLASE JMJD7"/>
    <property type="match status" value="1"/>
</dbReference>
<evidence type="ECO:0000313" key="14">
    <source>
        <dbReference type="EMBL" id="KAK2146355.1"/>
    </source>
</evidence>
<dbReference type="InterPro" id="IPR041667">
    <property type="entry name" value="Cupin_8"/>
</dbReference>
<comment type="cofactor">
    <cofactor evidence="1">
        <name>Fe(2+)</name>
        <dbReference type="ChEBI" id="CHEBI:29033"/>
    </cofactor>
</comment>
<keyword evidence="10" id="KW-0539">Nucleus</keyword>
<sequence length="314" mass="36352">MDREMFEDCLTELAQGAKEFYLDSVIPILTDVPSPLTFSRDWVSLNKPVIIRDVMTDWPALKLWNNEYLRKKIGDKRVTVAVTPNGYADAVFENRFVMPEERVMTFGSFLDIVEGKVKANGIFYIQKQNSSFTDEFKDLIPDAATDIDWATETFGKAPDAVNFWLGDERAITSMHKDHYENLYCVVSGYKTFTLLPPTDQCHIPYEPFQAAVFKERDDGVFDIIDDEKTGEVPWIPVDPIDPDLDKYPDYSKTHPVTVTVHAGETLYLPSLWYHHVQQSHGCVAVNYWYDMEYDIKYNYFSFVEKLLKLRKTSL</sequence>
<dbReference type="FunFam" id="2.60.120.10:FF:000059">
    <property type="entry name" value="jmjC domain-containing protein 7"/>
    <property type="match status" value="1"/>
</dbReference>
<dbReference type="GO" id="GO:0016787">
    <property type="term" value="F:hydrolase activity"/>
    <property type="evidence" value="ECO:0007669"/>
    <property type="project" value="UniProtKB-KW"/>
</dbReference>
<dbReference type="EC" id="1.14.11.63" evidence="11"/>
<evidence type="ECO:0000256" key="5">
    <source>
        <dbReference type="ARBA" id="ARBA00022723"/>
    </source>
</evidence>
<reference evidence="14" key="1">
    <citation type="journal article" date="2023" name="Mol. Biol. Evol.">
        <title>Third-Generation Sequencing Reveals the Adaptive Role of the Epigenome in Three Deep-Sea Polychaetes.</title>
        <authorList>
            <person name="Perez M."/>
            <person name="Aroh O."/>
            <person name="Sun Y."/>
            <person name="Lan Y."/>
            <person name="Juniper S.K."/>
            <person name="Young C.R."/>
            <person name="Angers B."/>
            <person name="Qian P.Y."/>
        </authorList>
    </citation>
    <scope>NUCLEOTIDE SEQUENCE</scope>
    <source>
        <strain evidence="14">P08H-3</strain>
    </source>
</reference>
<proteinExistence type="predicted"/>
<evidence type="ECO:0000256" key="2">
    <source>
        <dbReference type="ARBA" id="ARBA00004123"/>
    </source>
</evidence>
<evidence type="ECO:0000256" key="6">
    <source>
        <dbReference type="ARBA" id="ARBA00022801"/>
    </source>
</evidence>
<keyword evidence="7" id="KW-0560">Oxidoreductase</keyword>
<comment type="caution">
    <text evidence="14">The sequence shown here is derived from an EMBL/GenBank/DDBJ whole genome shotgun (WGS) entry which is preliminary data.</text>
</comment>
<protein>
    <recommendedName>
        <fullName evidence="12">Bifunctional peptidase and (3S)-lysyl hydroxylase JMJD7</fullName>
        <ecNumber evidence="11">1.14.11.63</ecNumber>
    </recommendedName>
</protein>